<reference evidence="3" key="1">
    <citation type="journal article" date="2019" name="Int. J. Syst. Evol. Microbiol.">
        <title>The Global Catalogue of Microorganisms (GCM) 10K type strain sequencing project: providing services to taxonomists for standard genome sequencing and annotation.</title>
        <authorList>
            <consortium name="The Broad Institute Genomics Platform"/>
            <consortium name="The Broad Institute Genome Sequencing Center for Infectious Disease"/>
            <person name="Wu L."/>
            <person name="Ma J."/>
        </authorList>
    </citation>
    <scope>NUCLEOTIDE SEQUENCE [LARGE SCALE GENOMIC DNA]</scope>
    <source>
        <strain evidence="3">KCTC 42875</strain>
    </source>
</reference>
<accession>A0ABV7RLY9</accession>
<dbReference type="Proteomes" id="UP001595740">
    <property type="component" value="Unassembled WGS sequence"/>
</dbReference>
<feature type="signal peptide" evidence="1">
    <location>
        <begin position="1"/>
        <end position="25"/>
    </location>
</feature>
<name>A0ABV7RLY9_9GAMM</name>
<keyword evidence="3" id="KW-1185">Reference proteome</keyword>
<evidence type="ECO:0000313" key="2">
    <source>
        <dbReference type="EMBL" id="MFC3550390.1"/>
    </source>
</evidence>
<sequence>MNRRALCLLAGLLAGQALLAPPASAADDCRVDLGRGWPPATENYGSTVEQLFAGTARKPVLTLTRLPLRGVESGLQLFAGEDDADWWLRYSTADERVSAWSGGRLELRTARPPEQVEVPMPAALGRRVVTEWQRTLGALTPQDRAAEFFDDEVLLFVVDGLRVSGLQPGCGPGEELMQQLELMIDATGDDEEDRAERWLKLGESLDQLEQSLAGAAG</sequence>
<gene>
    <name evidence="2" type="ORF">ACFOLC_05120</name>
</gene>
<feature type="chain" id="PRO_5045495186" evidence="1">
    <location>
        <begin position="26"/>
        <end position="217"/>
    </location>
</feature>
<dbReference type="RefSeq" id="WP_386758159.1">
    <property type="nucleotide sequence ID" value="NZ_JBHRXK010000002.1"/>
</dbReference>
<evidence type="ECO:0000313" key="3">
    <source>
        <dbReference type="Proteomes" id="UP001595740"/>
    </source>
</evidence>
<evidence type="ECO:0000256" key="1">
    <source>
        <dbReference type="SAM" id="SignalP"/>
    </source>
</evidence>
<protein>
    <submittedName>
        <fullName evidence="2">Uncharacterized protein</fullName>
    </submittedName>
</protein>
<proteinExistence type="predicted"/>
<keyword evidence="1" id="KW-0732">Signal</keyword>
<dbReference type="EMBL" id="JBHRXK010000002">
    <property type="protein sequence ID" value="MFC3550390.1"/>
    <property type="molecule type" value="Genomic_DNA"/>
</dbReference>
<comment type="caution">
    <text evidence="2">The sequence shown here is derived from an EMBL/GenBank/DDBJ whole genome shotgun (WGS) entry which is preliminary data.</text>
</comment>
<organism evidence="2 3">
    <name type="scientific">Lysobacter cavernae</name>
    <dbReference type="NCBI Taxonomy" id="1685901"/>
    <lineage>
        <taxon>Bacteria</taxon>
        <taxon>Pseudomonadati</taxon>
        <taxon>Pseudomonadota</taxon>
        <taxon>Gammaproteobacteria</taxon>
        <taxon>Lysobacterales</taxon>
        <taxon>Lysobacteraceae</taxon>
        <taxon>Lysobacter</taxon>
    </lineage>
</organism>